<protein>
    <recommendedName>
        <fullName evidence="6">RING-type domain-containing protein</fullName>
    </recommendedName>
</protein>
<dbReference type="SUPFAM" id="SSF57850">
    <property type="entry name" value="RING/U-box"/>
    <property type="match status" value="1"/>
</dbReference>
<feature type="domain" description="RING-type" evidence="6">
    <location>
        <begin position="119"/>
        <end position="160"/>
    </location>
</feature>
<dbReference type="OrthoDB" id="8062037at2759"/>
<name>A0A318ZJV3_9EURO</name>
<dbReference type="PANTHER" id="PTHR22765">
    <property type="entry name" value="RING FINGER AND PROTEASE ASSOCIATED DOMAIN-CONTAINING"/>
    <property type="match status" value="1"/>
</dbReference>
<keyword evidence="3" id="KW-0862">Zinc</keyword>
<dbReference type="CDD" id="cd16448">
    <property type="entry name" value="RING-H2"/>
    <property type="match status" value="1"/>
</dbReference>
<dbReference type="SMART" id="SM00744">
    <property type="entry name" value="RINGv"/>
    <property type="match status" value="1"/>
</dbReference>
<evidence type="ECO:0000256" key="2">
    <source>
        <dbReference type="ARBA" id="ARBA00022771"/>
    </source>
</evidence>
<dbReference type="RefSeq" id="XP_025430032.1">
    <property type="nucleotide sequence ID" value="XM_025578182.1"/>
</dbReference>
<dbReference type="GeneID" id="37079411"/>
<evidence type="ECO:0000256" key="1">
    <source>
        <dbReference type="ARBA" id="ARBA00022723"/>
    </source>
</evidence>
<keyword evidence="5" id="KW-0472">Membrane</keyword>
<dbReference type="PANTHER" id="PTHR22765:SF434">
    <property type="entry name" value="GB|AAD18119.1-RELATED"/>
    <property type="match status" value="1"/>
</dbReference>
<dbReference type="InterPro" id="IPR011016">
    <property type="entry name" value="Znf_RING-CH"/>
</dbReference>
<keyword evidence="8" id="KW-1185">Reference proteome</keyword>
<dbReference type="GO" id="GO:0008270">
    <property type="term" value="F:zinc ion binding"/>
    <property type="evidence" value="ECO:0007669"/>
    <property type="project" value="UniProtKB-KW"/>
</dbReference>
<feature type="transmembrane region" description="Helical" evidence="5">
    <location>
        <begin position="31"/>
        <end position="53"/>
    </location>
</feature>
<dbReference type="PROSITE" id="PS50089">
    <property type="entry name" value="ZF_RING_2"/>
    <property type="match status" value="1"/>
</dbReference>
<keyword evidence="5" id="KW-0812">Transmembrane</keyword>
<dbReference type="Gene3D" id="3.30.40.10">
    <property type="entry name" value="Zinc/RING finger domain, C3HC4 (zinc finger)"/>
    <property type="match status" value="1"/>
</dbReference>
<dbReference type="GO" id="GO:0006511">
    <property type="term" value="P:ubiquitin-dependent protein catabolic process"/>
    <property type="evidence" value="ECO:0007669"/>
    <property type="project" value="TreeGrafter"/>
</dbReference>
<dbReference type="EMBL" id="KZ821239">
    <property type="protein sequence ID" value="PYH44050.1"/>
    <property type="molecule type" value="Genomic_DNA"/>
</dbReference>
<dbReference type="Proteomes" id="UP000248349">
    <property type="component" value="Unassembled WGS sequence"/>
</dbReference>
<keyword evidence="2 4" id="KW-0863">Zinc-finger</keyword>
<keyword evidence="1" id="KW-0479">Metal-binding</keyword>
<dbReference type="AlphaFoldDB" id="A0A318ZJV3"/>
<keyword evidence="5" id="KW-1133">Transmembrane helix</keyword>
<dbReference type="InterPro" id="IPR013083">
    <property type="entry name" value="Znf_RING/FYVE/PHD"/>
</dbReference>
<sequence length="173" mass="19987">MPPKYGLVSAIRSQPLIQGDYGNLPPKQEELPLYLCVLYIIVLSVTVFMLVIVKRRYEADFTPRNPALEPILPYASRTCEERRVLFFQQNVVKDVYGDWWASVQTERSELLGYNHLAVCPICLEGVTRMQLIYLLPCRHVFHDRCLEGWVMSGRNTCPLCLEIMARPGRKELV</sequence>
<evidence type="ECO:0000313" key="7">
    <source>
        <dbReference type="EMBL" id="PYH44050.1"/>
    </source>
</evidence>
<dbReference type="Pfam" id="PF13639">
    <property type="entry name" value="zf-RING_2"/>
    <property type="match status" value="1"/>
</dbReference>
<dbReference type="SMART" id="SM00184">
    <property type="entry name" value="RING"/>
    <property type="match status" value="1"/>
</dbReference>
<dbReference type="STRING" id="1450539.A0A318ZJV3"/>
<dbReference type="InterPro" id="IPR001841">
    <property type="entry name" value="Znf_RING"/>
</dbReference>
<reference evidence="7 8" key="1">
    <citation type="submission" date="2016-12" db="EMBL/GenBank/DDBJ databases">
        <title>The genomes of Aspergillus section Nigri reveals drivers in fungal speciation.</title>
        <authorList>
            <consortium name="DOE Joint Genome Institute"/>
            <person name="Vesth T.C."/>
            <person name="Nybo J."/>
            <person name="Theobald S."/>
            <person name="Brandl J."/>
            <person name="Frisvad J.C."/>
            <person name="Nielsen K.F."/>
            <person name="Lyhne E.K."/>
            <person name="Kogle M.E."/>
            <person name="Kuo A."/>
            <person name="Riley R."/>
            <person name="Clum A."/>
            <person name="Nolan M."/>
            <person name="Lipzen A."/>
            <person name="Salamov A."/>
            <person name="Henrissat B."/>
            <person name="Wiebenga A."/>
            <person name="De Vries R.P."/>
            <person name="Grigoriev I.V."/>
            <person name="Mortensen U.H."/>
            <person name="Andersen M.R."/>
            <person name="Baker S.E."/>
        </authorList>
    </citation>
    <scope>NUCLEOTIDE SEQUENCE [LARGE SCALE GENOMIC DNA]</scope>
    <source>
        <strain evidence="7 8">JOP 1030-1</strain>
    </source>
</reference>
<evidence type="ECO:0000256" key="4">
    <source>
        <dbReference type="PROSITE-ProRule" id="PRU00175"/>
    </source>
</evidence>
<organism evidence="7 8">
    <name type="scientific">Aspergillus saccharolyticus JOP 1030-1</name>
    <dbReference type="NCBI Taxonomy" id="1450539"/>
    <lineage>
        <taxon>Eukaryota</taxon>
        <taxon>Fungi</taxon>
        <taxon>Dikarya</taxon>
        <taxon>Ascomycota</taxon>
        <taxon>Pezizomycotina</taxon>
        <taxon>Eurotiomycetes</taxon>
        <taxon>Eurotiomycetidae</taxon>
        <taxon>Eurotiales</taxon>
        <taxon>Aspergillaceae</taxon>
        <taxon>Aspergillus</taxon>
        <taxon>Aspergillus subgen. Circumdati</taxon>
    </lineage>
</organism>
<gene>
    <name evidence="7" type="ORF">BP01DRAFT_392871</name>
</gene>
<evidence type="ECO:0000256" key="5">
    <source>
        <dbReference type="SAM" id="Phobius"/>
    </source>
</evidence>
<accession>A0A318ZJV3</accession>
<evidence type="ECO:0000259" key="6">
    <source>
        <dbReference type="PROSITE" id="PS50089"/>
    </source>
</evidence>
<proteinExistence type="predicted"/>
<evidence type="ECO:0000313" key="8">
    <source>
        <dbReference type="Proteomes" id="UP000248349"/>
    </source>
</evidence>
<evidence type="ECO:0000256" key="3">
    <source>
        <dbReference type="ARBA" id="ARBA00022833"/>
    </source>
</evidence>
<dbReference type="GO" id="GO:0061630">
    <property type="term" value="F:ubiquitin protein ligase activity"/>
    <property type="evidence" value="ECO:0007669"/>
    <property type="project" value="TreeGrafter"/>
</dbReference>
<dbReference type="InterPro" id="IPR051826">
    <property type="entry name" value="E3_ubiquitin-ligase_domain"/>
</dbReference>